<accession>A0A913X7J8</accession>
<dbReference type="OMA" id="CIKMARN"/>
<sequence>MQHPDLSHSRLNDSFTLKCIKMARNIENPKRGHLALKSSVLAPTSTSYFGQHMVLNHLNSHYRRISSAKAAVDTSAPRSMKKHIRVQDQKKRQYLKDSQGALTPGRRSKSASLENLSSRGMSPFGTSRPQSSQGLNSIPLRQSIDHSTPAPTPRDDLSAHDQYLIYQQRQQKQEQFSDARASFSPSNLPKPLVSRSRWKKIQSNVDTETNNEHLREVNADENGNIVGLETQNLSSPRDIYNGETRSARSSRLSQYPGLDCSFTSSSSAYSRRKKELQTKMWKEEQMYLEFISEVTTDVLARGIFTNRVLNKVFESHIEKRKEELDEHRMRDMIEQLKLDLNIRDS</sequence>
<evidence type="ECO:0008006" key="4">
    <source>
        <dbReference type="Google" id="ProtNLM"/>
    </source>
</evidence>
<dbReference type="PANTHER" id="PTHR14917:SF4">
    <property type="entry name" value="SPERMATOGENESIS-ASSOCIATED 7"/>
    <property type="match status" value="1"/>
</dbReference>
<dbReference type="PANTHER" id="PTHR14917">
    <property type="entry name" value="SPERMATOGENESIS-ASSOCIATED PROTEIN 7"/>
    <property type="match status" value="1"/>
</dbReference>
<dbReference type="EnsemblMetazoa" id="XM_021044536.2">
    <property type="protein sequence ID" value="XP_020900195.1"/>
    <property type="gene ID" value="LOC110238855"/>
</dbReference>
<protein>
    <recommendedName>
        <fullName evidence="4">Spermatogenesis-associated protein 7</fullName>
    </recommendedName>
</protein>
<evidence type="ECO:0000313" key="3">
    <source>
        <dbReference type="Proteomes" id="UP000887567"/>
    </source>
</evidence>
<dbReference type="AlphaFoldDB" id="A0A913X7J8"/>
<dbReference type="KEGG" id="epa:110238855"/>
<dbReference type="InterPro" id="IPR029357">
    <property type="entry name" value="SPATA7"/>
</dbReference>
<evidence type="ECO:0000313" key="2">
    <source>
        <dbReference type="EnsemblMetazoa" id="XP_020900195.1"/>
    </source>
</evidence>
<feature type="region of interest" description="Disordered" evidence="1">
    <location>
        <begin position="69"/>
        <end position="157"/>
    </location>
</feature>
<dbReference type="Proteomes" id="UP000887567">
    <property type="component" value="Unplaced"/>
</dbReference>
<evidence type="ECO:0000256" key="1">
    <source>
        <dbReference type="SAM" id="MobiDB-lite"/>
    </source>
</evidence>
<dbReference type="OrthoDB" id="6263678at2759"/>
<reference evidence="2" key="1">
    <citation type="submission" date="2022-11" db="UniProtKB">
        <authorList>
            <consortium name="EnsemblMetazoa"/>
        </authorList>
    </citation>
    <scope>IDENTIFICATION</scope>
</reference>
<dbReference type="GeneID" id="110238855"/>
<feature type="compositionally biased region" description="Basic and acidic residues" evidence="1">
    <location>
        <begin position="85"/>
        <end position="95"/>
    </location>
</feature>
<organism evidence="2 3">
    <name type="scientific">Exaiptasia diaphana</name>
    <name type="common">Tropical sea anemone</name>
    <name type="synonym">Aiptasia pulchella</name>
    <dbReference type="NCBI Taxonomy" id="2652724"/>
    <lineage>
        <taxon>Eukaryota</taxon>
        <taxon>Metazoa</taxon>
        <taxon>Cnidaria</taxon>
        <taxon>Anthozoa</taxon>
        <taxon>Hexacorallia</taxon>
        <taxon>Actiniaria</taxon>
        <taxon>Aiptasiidae</taxon>
        <taxon>Exaiptasia</taxon>
    </lineage>
</organism>
<dbReference type="GO" id="GO:0036064">
    <property type="term" value="C:ciliary basal body"/>
    <property type="evidence" value="ECO:0007669"/>
    <property type="project" value="TreeGrafter"/>
</dbReference>
<name>A0A913X7J8_EXADI</name>
<dbReference type="RefSeq" id="XP_020900195.1">
    <property type="nucleotide sequence ID" value="XM_021044536.2"/>
</dbReference>
<keyword evidence="3" id="KW-1185">Reference proteome</keyword>
<proteinExistence type="predicted"/>
<dbReference type="Pfam" id="PF15244">
    <property type="entry name" value="HSD3"/>
    <property type="match status" value="2"/>
</dbReference>
<feature type="compositionally biased region" description="Polar residues" evidence="1">
    <location>
        <begin position="110"/>
        <end position="140"/>
    </location>
</feature>
<feature type="region of interest" description="Disordered" evidence="1">
    <location>
        <begin position="169"/>
        <end position="195"/>
    </location>
</feature>
<dbReference type="GO" id="GO:0005930">
    <property type="term" value="C:axoneme"/>
    <property type="evidence" value="ECO:0007669"/>
    <property type="project" value="TreeGrafter"/>
</dbReference>
<dbReference type="GO" id="GO:0000226">
    <property type="term" value="P:microtubule cytoskeleton organization"/>
    <property type="evidence" value="ECO:0007669"/>
    <property type="project" value="TreeGrafter"/>
</dbReference>